<evidence type="ECO:0000256" key="1">
    <source>
        <dbReference type="ARBA" id="ARBA00022801"/>
    </source>
</evidence>
<dbReference type="Proteomes" id="UP000254224">
    <property type="component" value="Unassembled WGS sequence"/>
</dbReference>
<comment type="caution">
    <text evidence="3">The sequence shown here is derived from an EMBL/GenBank/DDBJ whole genome shotgun (WGS) entry which is preliminary data.</text>
</comment>
<dbReference type="GO" id="GO:0031125">
    <property type="term" value="P:rRNA 3'-end processing"/>
    <property type="evidence" value="ECO:0007669"/>
    <property type="project" value="TreeGrafter"/>
</dbReference>
<dbReference type="GO" id="GO:0016787">
    <property type="term" value="F:hydrolase activity"/>
    <property type="evidence" value="ECO:0007669"/>
    <property type="project" value="UniProtKB-KW"/>
</dbReference>
<dbReference type="PANTHER" id="PTHR37294">
    <property type="entry name" value="3'-5' EXORIBONUCLEASE YHAM"/>
    <property type="match status" value="1"/>
</dbReference>
<gene>
    <name evidence="3" type="primary">cbf1_1</name>
    <name evidence="3" type="ORF">NCTC7972_00057</name>
</gene>
<dbReference type="AlphaFoldDB" id="A0A8G2HWR6"/>
<feature type="domain" description="OB" evidence="2">
    <location>
        <begin position="28"/>
        <end position="88"/>
    </location>
</feature>
<reference evidence="3 4" key="1">
    <citation type="submission" date="2018-06" db="EMBL/GenBank/DDBJ databases">
        <authorList>
            <consortium name="Pathogen Informatics"/>
            <person name="Doyle S."/>
        </authorList>
    </citation>
    <scope>NUCLEOTIDE SEQUENCE [LARGE SCALE GENOMIC DNA]</scope>
    <source>
        <strain evidence="3 4">NCTC7972</strain>
    </source>
</reference>
<dbReference type="PANTHER" id="PTHR37294:SF1">
    <property type="entry name" value="3'-5' EXORIBONUCLEASE YHAM"/>
    <property type="match status" value="1"/>
</dbReference>
<proteinExistence type="predicted"/>
<dbReference type="FunFam" id="2.40.50.140:FF:000230">
    <property type="entry name" value="3'-5' exoribonuclease YhaM"/>
    <property type="match status" value="1"/>
</dbReference>
<evidence type="ECO:0000313" key="3">
    <source>
        <dbReference type="EMBL" id="SUK13548.1"/>
    </source>
</evidence>
<keyword evidence="1 3" id="KW-0378">Hydrolase</keyword>
<organism evidence="3 4">
    <name type="scientific">Staphylococcus aureus</name>
    <dbReference type="NCBI Taxonomy" id="1280"/>
    <lineage>
        <taxon>Bacteria</taxon>
        <taxon>Bacillati</taxon>
        <taxon>Bacillota</taxon>
        <taxon>Bacilli</taxon>
        <taxon>Bacillales</taxon>
        <taxon>Staphylococcaceae</taxon>
        <taxon>Staphylococcus</taxon>
    </lineage>
</organism>
<protein>
    <submittedName>
        <fullName evidence="3">CMP-binding-factor 1</fullName>
        <ecNumber evidence="3">3.1.-.-</ecNumber>
    </submittedName>
</protein>
<dbReference type="CDD" id="cd04492">
    <property type="entry name" value="YhaM_OBF_like"/>
    <property type="match status" value="1"/>
</dbReference>
<dbReference type="Gene3D" id="2.40.50.140">
    <property type="entry name" value="Nucleic acid-binding proteins"/>
    <property type="match status" value="1"/>
</dbReference>
<name>A0A8G2HWR6_STAAU</name>
<dbReference type="InterPro" id="IPR050798">
    <property type="entry name" value="YhaM_exoribonuc/phosphodiest"/>
</dbReference>
<sequence>MRNIENLNPGDSVDHFFLVHKATQGVTAQGKDYMTLHLQDKSGEIEAKFWTATKNDMATIKPEEIVHVKGDIINYRGNKQMKVNQIRLATTEDQLKTEQFVDGAPLSPAEYKKRFLIIARY</sequence>
<dbReference type="EMBL" id="UHAI01000002">
    <property type="protein sequence ID" value="SUK13548.1"/>
    <property type="molecule type" value="Genomic_DNA"/>
</dbReference>
<dbReference type="InterPro" id="IPR012340">
    <property type="entry name" value="NA-bd_OB-fold"/>
</dbReference>
<evidence type="ECO:0000313" key="4">
    <source>
        <dbReference type="Proteomes" id="UP000254224"/>
    </source>
</evidence>
<dbReference type="SUPFAM" id="SSF50249">
    <property type="entry name" value="Nucleic acid-binding proteins"/>
    <property type="match status" value="1"/>
</dbReference>
<dbReference type="Pfam" id="PF01336">
    <property type="entry name" value="tRNA_anti-codon"/>
    <property type="match status" value="1"/>
</dbReference>
<dbReference type="InterPro" id="IPR004365">
    <property type="entry name" value="NA-bd_OB_tRNA"/>
</dbReference>
<evidence type="ECO:0000259" key="2">
    <source>
        <dbReference type="Pfam" id="PF01336"/>
    </source>
</evidence>
<accession>A0A8G2HWR6</accession>
<dbReference type="GO" id="GO:0003676">
    <property type="term" value="F:nucleic acid binding"/>
    <property type="evidence" value="ECO:0007669"/>
    <property type="project" value="InterPro"/>
</dbReference>
<dbReference type="EC" id="3.1.-.-" evidence="3"/>